<comment type="similarity">
    <text evidence="1">Belongs to the glycosyltransferase 2 family.</text>
</comment>
<protein>
    <submittedName>
        <fullName evidence="5">Glycosyltransferase</fullName>
        <ecNumber evidence="5">2.4.-.-</ecNumber>
    </submittedName>
</protein>
<accession>A0ABT1W5N1</accession>
<dbReference type="SUPFAM" id="SSF53448">
    <property type="entry name" value="Nucleotide-diphospho-sugar transferases"/>
    <property type="match status" value="1"/>
</dbReference>
<dbReference type="InterPro" id="IPR029044">
    <property type="entry name" value="Nucleotide-diphossugar_trans"/>
</dbReference>
<dbReference type="InterPro" id="IPR011990">
    <property type="entry name" value="TPR-like_helical_dom_sf"/>
</dbReference>
<dbReference type="Pfam" id="PF13641">
    <property type="entry name" value="Glyco_tranf_2_3"/>
    <property type="match status" value="1"/>
</dbReference>
<dbReference type="GO" id="GO:0016757">
    <property type="term" value="F:glycosyltransferase activity"/>
    <property type="evidence" value="ECO:0007669"/>
    <property type="project" value="UniProtKB-KW"/>
</dbReference>
<proteinExistence type="inferred from homology"/>
<evidence type="ECO:0000256" key="1">
    <source>
        <dbReference type="ARBA" id="ARBA00006739"/>
    </source>
</evidence>
<evidence type="ECO:0000256" key="2">
    <source>
        <dbReference type="ARBA" id="ARBA00022676"/>
    </source>
</evidence>
<dbReference type="RefSeq" id="WP_422863631.1">
    <property type="nucleotide sequence ID" value="NZ_JAMSKV010000004.1"/>
</dbReference>
<evidence type="ECO:0000313" key="5">
    <source>
        <dbReference type="EMBL" id="MCQ8278169.1"/>
    </source>
</evidence>
<name>A0ABT1W5N1_9PROT</name>
<dbReference type="SUPFAM" id="SSF48452">
    <property type="entry name" value="TPR-like"/>
    <property type="match status" value="1"/>
</dbReference>
<keyword evidence="3 5" id="KW-0808">Transferase</keyword>
<evidence type="ECO:0000313" key="6">
    <source>
        <dbReference type="Proteomes" id="UP001524587"/>
    </source>
</evidence>
<gene>
    <name evidence="5" type="ORF">NFI95_06875</name>
</gene>
<dbReference type="EC" id="2.4.-.-" evidence="5"/>
<keyword evidence="2 5" id="KW-0328">Glycosyltransferase</keyword>
<dbReference type="PANTHER" id="PTHR43179">
    <property type="entry name" value="RHAMNOSYLTRANSFERASE WBBL"/>
    <property type="match status" value="1"/>
</dbReference>
<dbReference type="Gene3D" id="3.90.550.10">
    <property type="entry name" value="Spore Coat Polysaccharide Biosynthesis Protein SpsA, Chain A"/>
    <property type="match status" value="1"/>
</dbReference>
<comment type="caution">
    <text evidence="5">The sequence shown here is derived from an EMBL/GenBank/DDBJ whole genome shotgun (WGS) entry which is preliminary data.</text>
</comment>
<evidence type="ECO:0000256" key="3">
    <source>
        <dbReference type="ARBA" id="ARBA00022679"/>
    </source>
</evidence>
<dbReference type="PANTHER" id="PTHR43179:SF12">
    <property type="entry name" value="GALACTOFURANOSYLTRANSFERASE GLFT2"/>
    <property type="match status" value="1"/>
</dbReference>
<reference evidence="5 6" key="1">
    <citation type="submission" date="2022-06" db="EMBL/GenBank/DDBJ databases">
        <title>Endosaccharibacter gen. nov., sp. nov., endophytic bacteria isolated from sugarcane.</title>
        <authorList>
            <person name="Pitiwittayakul N."/>
            <person name="Yukphan P."/>
            <person name="Charoenyingcharoen P."/>
            <person name="Tanasupawat S."/>
        </authorList>
    </citation>
    <scope>NUCLEOTIDE SEQUENCE [LARGE SCALE GENOMIC DNA]</scope>
    <source>
        <strain evidence="5 6">KSS8</strain>
    </source>
</reference>
<keyword evidence="6" id="KW-1185">Reference proteome</keyword>
<organism evidence="5 6">
    <name type="scientific">Endosaccharibacter trunci</name>
    <dbReference type="NCBI Taxonomy" id="2812733"/>
    <lineage>
        <taxon>Bacteria</taxon>
        <taxon>Pseudomonadati</taxon>
        <taxon>Pseudomonadota</taxon>
        <taxon>Alphaproteobacteria</taxon>
        <taxon>Acetobacterales</taxon>
        <taxon>Acetobacteraceae</taxon>
        <taxon>Endosaccharibacter</taxon>
    </lineage>
</organism>
<dbReference type="Gene3D" id="1.25.40.10">
    <property type="entry name" value="Tetratricopeptide repeat domain"/>
    <property type="match status" value="1"/>
</dbReference>
<feature type="region of interest" description="Disordered" evidence="4">
    <location>
        <begin position="1030"/>
        <end position="1062"/>
    </location>
</feature>
<sequence>MSGTDLRAAPDAELRISRITEADRAAWRAWATERAQDSFRRGREATELGQFAEARRWLERAHRLARDSSTVLFPLAVARLQTGDPIGAMTLLKALLRRFDQRECWVMLAAARTAAHQADQAADALGEALRRHAPDRSMSNFLSETAKSAGWPGWCGLSGDGTLHAVQAGAGGGTLDIRIDGVPVKGRLRNGRIALRAGWNRARSVTVQRNGAALLGSPIDIASVIRTEGFVEAVDGALTGWIWHPGEPERRPEVTLRDGAGRTVHAVMEELAEIPSADAPLARPRLLRFDPAQLAGLDMASGPVTVEGSDGRPLVGSPLDPGLERRAASALAAIQAEASRVAAFGRAGLPAPVPPSAPPPSFLPVAAALVGENPAVGPVRETDVVVPVFKHLRRTLDCLESVLAAMPEGGRLVVVEDRSPDGALVSALVSMAAQDRIVLIRRAENGGFPASANDGIAACAGRDVVLLNADTLVAPGWLEALKRGVYSAPDIGTATPFSNEATILSYPDHRDRNPCPDLAGTRRMMALAAVANGDSVVDIPTGHGFCLYLRRDCLDQAGLLREDLFAQGYGEENDFCLRARHLGWRHVAVPGAFVAHEGNVSFGAARTGLMRRNGEILNRLHPGYDALIAQHIADDPLAPARFRLDAARWAALRRRDERGQPPRAVLLITHAQGGGVDRVVRERARRAQAQGLRPIALRPDGDGVVLSDLSVDERFPNLRFALPAEFEALVAFLRPDGVVHAEWHHLLGHHASLRGLCARLGVPFDAFVHDYAWFCQRIALVGPQGRYCGEPDPAGCERCIATQGSNLAERITVPALLKRSARELAEARRVIAPSDDAARRIARHFPGIRAEISPWEADRPDLSLARLAAVSSPAPRAPGRRGGGPDRPARIVVIGAIGREKGYEVLRDCLIDARARALPLEFVVVGHTPDDMALMDQGCLFVTGEYREEDGVGLVAEQEADFAFLPSIWPETWCFTLSVAWRAGLPVAAFDIGAQADRIRATGRGAVLPLGLPIADLNTVLLRLCRPGAGTTRQARPHSAAVAEHGARPIAKRTPSSHHPQP</sequence>
<dbReference type="Gene3D" id="3.40.50.2000">
    <property type="entry name" value="Glycogen Phosphorylase B"/>
    <property type="match status" value="2"/>
</dbReference>
<dbReference type="EMBL" id="JAMSKV010000004">
    <property type="protein sequence ID" value="MCQ8278169.1"/>
    <property type="molecule type" value="Genomic_DNA"/>
</dbReference>
<dbReference type="SUPFAM" id="SSF53756">
    <property type="entry name" value="UDP-Glycosyltransferase/glycogen phosphorylase"/>
    <property type="match status" value="1"/>
</dbReference>
<evidence type="ECO:0000256" key="4">
    <source>
        <dbReference type="SAM" id="MobiDB-lite"/>
    </source>
</evidence>
<dbReference type="Proteomes" id="UP001524587">
    <property type="component" value="Unassembled WGS sequence"/>
</dbReference>